<feature type="compositionally biased region" description="Low complexity" evidence="1">
    <location>
        <begin position="263"/>
        <end position="275"/>
    </location>
</feature>
<dbReference type="STRING" id="231916.A0A409X4K6"/>
<organism evidence="2 3">
    <name type="scientific">Gymnopilus dilepis</name>
    <dbReference type="NCBI Taxonomy" id="231916"/>
    <lineage>
        <taxon>Eukaryota</taxon>
        <taxon>Fungi</taxon>
        <taxon>Dikarya</taxon>
        <taxon>Basidiomycota</taxon>
        <taxon>Agaricomycotina</taxon>
        <taxon>Agaricomycetes</taxon>
        <taxon>Agaricomycetidae</taxon>
        <taxon>Agaricales</taxon>
        <taxon>Agaricineae</taxon>
        <taxon>Hymenogastraceae</taxon>
        <taxon>Gymnopilus</taxon>
    </lineage>
</organism>
<feature type="region of interest" description="Disordered" evidence="1">
    <location>
        <begin position="261"/>
        <end position="482"/>
    </location>
</feature>
<reference evidence="2 3" key="1">
    <citation type="journal article" date="2018" name="Evol. Lett.">
        <title>Horizontal gene cluster transfer increased hallucinogenic mushroom diversity.</title>
        <authorList>
            <person name="Reynolds H.T."/>
            <person name="Vijayakumar V."/>
            <person name="Gluck-Thaler E."/>
            <person name="Korotkin H.B."/>
            <person name="Matheny P.B."/>
            <person name="Slot J.C."/>
        </authorList>
    </citation>
    <scope>NUCLEOTIDE SEQUENCE [LARGE SCALE GENOMIC DNA]</scope>
    <source>
        <strain evidence="2 3">SRW20</strain>
    </source>
</reference>
<feature type="compositionally biased region" description="Polar residues" evidence="1">
    <location>
        <begin position="463"/>
        <end position="476"/>
    </location>
</feature>
<keyword evidence="3" id="KW-1185">Reference proteome</keyword>
<comment type="caution">
    <text evidence="2">The sequence shown here is derived from an EMBL/GenBank/DDBJ whole genome shotgun (WGS) entry which is preliminary data.</text>
</comment>
<feature type="compositionally biased region" description="Polar residues" evidence="1">
    <location>
        <begin position="276"/>
        <end position="289"/>
    </location>
</feature>
<dbReference type="InParanoid" id="A0A409X4K6"/>
<dbReference type="OrthoDB" id="2683861at2759"/>
<name>A0A409X4K6_9AGAR</name>
<feature type="region of interest" description="Disordered" evidence="1">
    <location>
        <begin position="217"/>
        <end position="237"/>
    </location>
</feature>
<feature type="compositionally biased region" description="Acidic residues" evidence="1">
    <location>
        <begin position="219"/>
        <end position="234"/>
    </location>
</feature>
<accession>A0A409X4K6</accession>
<gene>
    <name evidence="2" type="ORF">CVT26_006169</name>
</gene>
<sequence length="695" mass="75422">VIHEPGCKGCDIDPQKQASNLYQHLWFKVTGKDVPKPRAKTPCNVWRKTQRDAIEVELKKRGGSCIPKNQLAAARDKIAREMFSALSKEEQKRWKEKASEEHKVVLKSYEDNLNAPCSQDPTDLQKAIQGIGRFMQPLLDELCKITGWKAFLVMGGPEPALGRQLSFVNVNSGCIPGDVKMSFGASERVFYKASIVPVFGRFLKKCYTPEECRARALVEEDGQPSSPEEEEEAEELHTFHNSLDSDGQTIVPRPFHNLSSTIPAVAAPPGKAASATSCPGATPTPAQNTEESTSECSPSSDPSPQSMPAAPATPQTSNSDTSSPASPDPSPPQCPQPDSVPSETLMDVDDTDKPLPFVFNSPLVSPAPSRAPSPASAIASPQPCDAAAAPQPSSSSADEPPPSPSAASFPNHEAMDVEPQPSSSADELPPSPSAASPPNHEAMDVEINPPVLATGAEPPVIANGSTNDVESSTPCTRSGWVPSTAGRRLHFERHQKRFHNDEDTSSDSSTDSVSQPSKKHHRTATRSQKPITTPTDAPDWVKSVLQMFTSRDLGTGWHQLVEAWLNFERTMHYKEKGCLGTSGRPWVIKEWIRHHRSTSWLPQISDTAAYGAGFNEWWTSLQPEWRIDDDGGILFDDIEGDWTEMNRPGLNGLVSVVTALFFWGAALEGASNGDDWCAAVKDCYSVFNILCTPSA</sequence>
<dbReference type="Proteomes" id="UP000284706">
    <property type="component" value="Unassembled WGS sequence"/>
</dbReference>
<feature type="compositionally biased region" description="Low complexity" evidence="1">
    <location>
        <begin position="366"/>
        <end position="398"/>
    </location>
</feature>
<dbReference type="AlphaFoldDB" id="A0A409X4K6"/>
<feature type="compositionally biased region" description="Low complexity" evidence="1">
    <location>
        <begin position="290"/>
        <end position="325"/>
    </location>
</feature>
<feature type="non-terminal residue" evidence="2">
    <location>
        <position position="1"/>
    </location>
</feature>
<feature type="compositionally biased region" description="Low complexity" evidence="1">
    <location>
        <begin position="421"/>
        <end position="438"/>
    </location>
</feature>
<feature type="compositionally biased region" description="Polar residues" evidence="1">
    <location>
        <begin position="525"/>
        <end position="535"/>
    </location>
</feature>
<evidence type="ECO:0000256" key="1">
    <source>
        <dbReference type="SAM" id="MobiDB-lite"/>
    </source>
</evidence>
<evidence type="ECO:0000313" key="2">
    <source>
        <dbReference type="EMBL" id="PPQ85713.1"/>
    </source>
</evidence>
<feature type="region of interest" description="Disordered" evidence="1">
    <location>
        <begin position="497"/>
        <end position="535"/>
    </location>
</feature>
<feature type="compositionally biased region" description="Pro residues" evidence="1">
    <location>
        <begin position="326"/>
        <end position="335"/>
    </location>
</feature>
<evidence type="ECO:0000313" key="3">
    <source>
        <dbReference type="Proteomes" id="UP000284706"/>
    </source>
</evidence>
<proteinExistence type="predicted"/>
<protein>
    <submittedName>
        <fullName evidence="2">Uncharacterized protein</fullName>
    </submittedName>
</protein>
<dbReference type="EMBL" id="NHYE01004236">
    <property type="protein sequence ID" value="PPQ85713.1"/>
    <property type="molecule type" value="Genomic_DNA"/>
</dbReference>